<evidence type="ECO:0000313" key="2">
    <source>
        <dbReference type="Proteomes" id="UP000574317"/>
    </source>
</evidence>
<evidence type="ECO:0000313" key="1">
    <source>
        <dbReference type="EMBL" id="KAF5539565.1"/>
    </source>
</evidence>
<accession>A0A8H5ILR2</accession>
<organism evidence="1 2">
    <name type="scientific">Fusarium napiforme</name>
    <dbReference type="NCBI Taxonomy" id="42672"/>
    <lineage>
        <taxon>Eukaryota</taxon>
        <taxon>Fungi</taxon>
        <taxon>Dikarya</taxon>
        <taxon>Ascomycota</taxon>
        <taxon>Pezizomycotina</taxon>
        <taxon>Sordariomycetes</taxon>
        <taxon>Hypocreomycetidae</taxon>
        <taxon>Hypocreales</taxon>
        <taxon>Nectriaceae</taxon>
        <taxon>Fusarium</taxon>
        <taxon>Fusarium fujikuroi species complex</taxon>
    </lineage>
</organism>
<proteinExistence type="predicted"/>
<protein>
    <submittedName>
        <fullName evidence="1">Uncharacterized protein</fullName>
    </submittedName>
</protein>
<keyword evidence="2" id="KW-1185">Reference proteome</keyword>
<dbReference type="Proteomes" id="UP000574317">
    <property type="component" value="Unassembled WGS sequence"/>
</dbReference>
<comment type="caution">
    <text evidence="1">The sequence shown here is derived from an EMBL/GenBank/DDBJ whole genome shotgun (WGS) entry which is preliminary data.</text>
</comment>
<sequence>MASKNNTSLIPHVIESLRAVAMVPLEMDGVADKNKITMSRLRLEQIMGSYDIIYGLVNKCWSNLPDPPCDEKTSISWDGATPNTFVHVWSIMELERTDLSWAVGSRNCSDYCRAMNMQGALDMYLYRPESMTPSQITDIERDIFKPTLVNKKTNFCSHYDFCMSMLVDTGPKVLNVSEMEEIARSRRTGSRRPAIGTKVVSRL</sequence>
<name>A0A8H5ILR2_9HYPO</name>
<dbReference type="AlphaFoldDB" id="A0A8H5ILR2"/>
<dbReference type="EMBL" id="JAAOAO010000485">
    <property type="protein sequence ID" value="KAF5539565.1"/>
    <property type="molecule type" value="Genomic_DNA"/>
</dbReference>
<gene>
    <name evidence="1" type="ORF">FNAPI_10789</name>
</gene>
<reference evidence="1 2" key="1">
    <citation type="submission" date="2020-05" db="EMBL/GenBank/DDBJ databases">
        <title>Identification and distribution of gene clusters putatively required for synthesis of sphingolipid metabolism inhibitors in phylogenetically diverse species of the filamentous fungus Fusarium.</title>
        <authorList>
            <person name="Kim H.-S."/>
            <person name="Busman M."/>
            <person name="Brown D.W."/>
            <person name="Divon H."/>
            <person name="Uhlig S."/>
            <person name="Proctor R.H."/>
        </authorList>
    </citation>
    <scope>NUCLEOTIDE SEQUENCE [LARGE SCALE GENOMIC DNA]</scope>
    <source>
        <strain evidence="1 2">NRRL 25196</strain>
    </source>
</reference>